<name>A0ABR2KCG3_9EUKA</name>
<feature type="region of interest" description="Disordered" evidence="1">
    <location>
        <begin position="207"/>
        <end position="240"/>
    </location>
</feature>
<sequence length="324" mass="37305">MKKKIKKPKGMFSMNDVFNEEHKYDCREVVFGGWEAATMKSRNQGFGWHLFTLPKTEPNVNQPIPIDYKKPYHPTIVDYKNYQLSDTSSLNDDDSFTYSVLMTCPKVSFGSYSKRAESVTTPRSTSRYSNLPNNCLYDFSNDLVNNEISNRNSSMNIKKRPKTSNERQRKQSPTEILTSNYVSKSFNFNSNLNLTKRPENFNRTISKSSRSTIENDLKLQTTGKSELTNKSDGHNNNSKFHTCSLNQMVRMPPKHQMVQRLKGDNPNRFPFRMSVSVLNEYAKEQQEKENKKKPKSKVSKRKKANSSVLSLTPRSQSTVSNVSD</sequence>
<reference evidence="2 3" key="1">
    <citation type="submission" date="2024-04" db="EMBL/GenBank/DDBJ databases">
        <title>Tritrichomonas musculus Genome.</title>
        <authorList>
            <person name="Alves-Ferreira E."/>
            <person name="Grigg M."/>
            <person name="Lorenzi H."/>
            <person name="Galac M."/>
        </authorList>
    </citation>
    <scope>NUCLEOTIDE SEQUENCE [LARGE SCALE GENOMIC DNA]</scope>
    <source>
        <strain evidence="2 3">EAF2021</strain>
    </source>
</reference>
<feature type="region of interest" description="Disordered" evidence="1">
    <location>
        <begin position="280"/>
        <end position="324"/>
    </location>
</feature>
<feature type="compositionally biased region" description="Basic and acidic residues" evidence="1">
    <location>
        <begin position="281"/>
        <end position="290"/>
    </location>
</feature>
<feature type="region of interest" description="Disordered" evidence="1">
    <location>
        <begin position="150"/>
        <end position="175"/>
    </location>
</feature>
<protein>
    <submittedName>
        <fullName evidence="2">Uncharacterized protein</fullName>
    </submittedName>
</protein>
<feature type="compositionally biased region" description="Polar residues" evidence="1">
    <location>
        <begin position="309"/>
        <end position="324"/>
    </location>
</feature>
<evidence type="ECO:0000256" key="1">
    <source>
        <dbReference type="SAM" id="MobiDB-lite"/>
    </source>
</evidence>
<proteinExistence type="predicted"/>
<feature type="compositionally biased region" description="Basic residues" evidence="1">
    <location>
        <begin position="291"/>
        <end position="304"/>
    </location>
</feature>
<dbReference type="Proteomes" id="UP001470230">
    <property type="component" value="Unassembled WGS sequence"/>
</dbReference>
<accession>A0ABR2KCG3</accession>
<keyword evidence="3" id="KW-1185">Reference proteome</keyword>
<evidence type="ECO:0000313" key="3">
    <source>
        <dbReference type="Proteomes" id="UP001470230"/>
    </source>
</evidence>
<feature type="compositionally biased region" description="Polar residues" evidence="1">
    <location>
        <begin position="207"/>
        <end position="226"/>
    </location>
</feature>
<organism evidence="2 3">
    <name type="scientific">Tritrichomonas musculus</name>
    <dbReference type="NCBI Taxonomy" id="1915356"/>
    <lineage>
        <taxon>Eukaryota</taxon>
        <taxon>Metamonada</taxon>
        <taxon>Parabasalia</taxon>
        <taxon>Tritrichomonadida</taxon>
        <taxon>Tritrichomonadidae</taxon>
        <taxon>Tritrichomonas</taxon>
    </lineage>
</organism>
<comment type="caution">
    <text evidence="2">The sequence shown here is derived from an EMBL/GenBank/DDBJ whole genome shotgun (WGS) entry which is preliminary data.</text>
</comment>
<dbReference type="EMBL" id="JAPFFF010000005">
    <property type="protein sequence ID" value="KAK8888583.1"/>
    <property type="molecule type" value="Genomic_DNA"/>
</dbReference>
<gene>
    <name evidence="2" type="ORF">M9Y10_033314</name>
</gene>
<evidence type="ECO:0000313" key="2">
    <source>
        <dbReference type="EMBL" id="KAK8888583.1"/>
    </source>
</evidence>